<dbReference type="Gene3D" id="3.40.50.2000">
    <property type="entry name" value="Glycogen Phosphorylase B"/>
    <property type="match status" value="2"/>
</dbReference>
<evidence type="ECO:0000313" key="6">
    <source>
        <dbReference type="Proteomes" id="UP000463470"/>
    </source>
</evidence>
<dbReference type="InterPro" id="IPR028098">
    <property type="entry name" value="Glyco_trans_4-like_N"/>
</dbReference>
<sequence length="668" mass="75791">MRILVIHNQYREAGGEDQSTRAEVELLRRFGHEVRLLERSNREIDGYGWWQMIRLFYRSAWNEDAVQEVRQAVQDWKADIVHVHNFFPLFSPAIHIGAQQAGAATVQHLRNFRLICINGVLRCKGARCERCLGKSPVRGVIHRCYRHSFLASAAVAHMLQVHRCRRLWREAVDAFIVMGEHSRQIFVAGGIPADRLYVKPNFVDKRDQEEADITEGEGALYVGRLSEEKGVGILIEAWRHFDGWRGGDHSLTVIGDGPLRTALEQAARGLPVIFTGVLPLDQVMERMKKSRLVIVPSTCHETFGRTVVEAYACGRPVVATRLGNLPDIVADGITGFLVEPENAADLAEKTKRLLEDSALARRMGSAAHNEYRQRFTAEKNYHALMAIYQDALARLKILATPWRSILGIRVDGINAEPAVRKILDWAEKGESRYVCAATVHMIMEAFDDKAYRDVLHGADLVVPDGMPLAWMLKAEGLSRQRRVYGPDLTVALCQAAEQERIPVAFYGSSPETLQRLMENMRRRFPSLLIAHASSPPFSPTLDQDLSDVPELAASGARILFVGLGCPKQERWMARRKGHLPAVMVGVGAAFDFHAGTLRQAPPWVQQLGMEWFFRLLMEPTRLWKRYLKHNPRFMYYAFLQLTRLKRWLIHDPDPLSTTKQESSRCITK</sequence>
<dbReference type="CDD" id="cd03801">
    <property type="entry name" value="GT4_PimA-like"/>
    <property type="match status" value="1"/>
</dbReference>
<feature type="domain" description="Glycosyl transferase family 1" evidence="3">
    <location>
        <begin position="214"/>
        <end position="368"/>
    </location>
</feature>
<name>A0A845KY93_9FIRM</name>
<dbReference type="Pfam" id="PF03808">
    <property type="entry name" value="Glyco_tran_WecG"/>
    <property type="match status" value="1"/>
</dbReference>
<dbReference type="RefSeq" id="WP_161254892.1">
    <property type="nucleotide sequence ID" value="NZ_WXEY01000002.1"/>
</dbReference>
<keyword evidence="2 5" id="KW-0808">Transferase</keyword>
<dbReference type="Proteomes" id="UP000463470">
    <property type="component" value="Unassembled WGS sequence"/>
</dbReference>
<evidence type="ECO:0000259" key="3">
    <source>
        <dbReference type="Pfam" id="PF00534"/>
    </source>
</evidence>
<comment type="caution">
    <text evidence="5">The sequence shown here is derived from an EMBL/GenBank/DDBJ whole genome shotgun (WGS) entry which is preliminary data.</text>
</comment>
<evidence type="ECO:0000256" key="1">
    <source>
        <dbReference type="ARBA" id="ARBA00022676"/>
    </source>
</evidence>
<dbReference type="InterPro" id="IPR001296">
    <property type="entry name" value="Glyco_trans_1"/>
</dbReference>
<proteinExistence type="predicted"/>
<evidence type="ECO:0000256" key="2">
    <source>
        <dbReference type="ARBA" id="ARBA00022679"/>
    </source>
</evidence>
<dbReference type="Pfam" id="PF00534">
    <property type="entry name" value="Glycos_transf_1"/>
    <property type="match status" value="1"/>
</dbReference>
<evidence type="ECO:0000313" key="5">
    <source>
        <dbReference type="EMBL" id="MZP28777.1"/>
    </source>
</evidence>
<feature type="domain" description="Glycosyltransferase subfamily 4-like N-terminal" evidence="4">
    <location>
        <begin position="14"/>
        <end position="201"/>
    </location>
</feature>
<dbReference type="NCBIfam" id="TIGR00696">
    <property type="entry name" value="wecG_tagA_cpsF"/>
    <property type="match status" value="1"/>
</dbReference>
<dbReference type="PANTHER" id="PTHR34136:SF1">
    <property type="entry name" value="UDP-N-ACETYL-D-MANNOSAMINURONIC ACID TRANSFERASE"/>
    <property type="match status" value="1"/>
</dbReference>
<dbReference type="InterPro" id="IPR004629">
    <property type="entry name" value="WecG_TagA_CpsF"/>
</dbReference>
<evidence type="ECO:0000259" key="4">
    <source>
        <dbReference type="Pfam" id="PF13579"/>
    </source>
</evidence>
<dbReference type="CDD" id="cd06533">
    <property type="entry name" value="Glyco_transf_WecG_TagA"/>
    <property type="match status" value="1"/>
</dbReference>
<keyword evidence="6" id="KW-1185">Reference proteome</keyword>
<dbReference type="OrthoDB" id="9787617at2"/>
<protein>
    <submittedName>
        <fullName evidence="5">WecB/TagA/CpsF family glycosyltransferase</fullName>
    </submittedName>
</protein>
<accession>A0A845KY93</accession>
<reference evidence="5 6" key="1">
    <citation type="submission" date="2020-01" db="EMBL/GenBank/DDBJ databases">
        <title>Whole-genome sequence of Heliobacterium undosum DSM 13378.</title>
        <authorList>
            <person name="Kyndt J.A."/>
            <person name="Meyer T.E."/>
        </authorList>
    </citation>
    <scope>NUCLEOTIDE SEQUENCE [LARGE SCALE GENOMIC DNA]</scope>
    <source>
        <strain evidence="5 6">DSM 13378</strain>
    </source>
</reference>
<dbReference type="SUPFAM" id="SSF53756">
    <property type="entry name" value="UDP-Glycosyltransferase/glycogen phosphorylase"/>
    <property type="match status" value="1"/>
</dbReference>
<dbReference type="EMBL" id="WXEY01000002">
    <property type="protein sequence ID" value="MZP28777.1"/>
    <property type="molecule type" value="Genomic_DNA"/>
</dbReference>
<dbReference type="AlphaFoldDB" id="A0A845KY93"/>
<dbReference type="GO" id="GO:0016758">
    <property type="term" value="F:hexosyltransferase activity"/>
    <property type="evidence" value="ECO:0007669"/>
    <property type="project" value="TreeGrafter"/>
</dbReference>
<dbReference type="PANTHER" id="PTHR34136">
    <property type="match status" value="1"/>
</dbReference>
<organism evidence="5 6">
    <name type="scientific">Heliomicrobium undosum</name>
    <dbReference type="NCBI Taxonomy" id="121734"/>
    <lineage>
        <taxon>Bacteria</taxon>
        <taxon>Bacillati</taxon>
        <taxon>Bacillota</taxon>
        <taxon>Clostridia</taxon>
        <taxon>Eubacteriales</taxon>
        <taxon>Heliobacteriaceae</taxon>
        <taxon>Heliomicrobium</taxon>
    </lineage>
</organism>
<keyword evidence="1" id="KW-0328">Glycosyltransferase</keyword>
<dbReference type="Pfam" id="PF13579">
    <property type="entry name" value="Glyco_trans_4_4"/>
    <property type="match status" value="1"/>
</dbReference>
<gene>
    <name evidence="5" type="ORF">GTO91_03520</name>
</gene>